<gene>
    <name evidence="3" type="ordered locus">PACID_00570</name>
</gene>
<evidence type="ECO:0000256" key="2">
    <source>
        <dbReference type="SAM" id="SignalP"/>
    </source>
</evidence>
<dbReference type="AlphaFoldDB" id="K7RST1"/>
<organism evidence="3 4">
    <name type="scientific">Acidipropionibacterium acidipropionici (strain ATCC 4875 / DSM 20272 / JCM 6432 / NBRC 12425 / NCIMB 8070 / 4)</name>
    <name type="common">Propionibacterium acidipropionici</name>
    <dbReference type="NCBI Taxonomy" id="1171373"/>
    <lineage>
        <taxon>Bacteria</taxon>
        <taxon>Bacillati</taxon>
        <taxon>Actinomycetota</taxon>
        <taxon>Actinomycetes</taxon>
        <taxon>Propionibacteriales</taxon>
        <taxon>Propionibacteriaceae</taxon>
        <taxon>Acidipropionibacterium</taxon>
    </lineage>
</organism>
<dbReference type="Proteomes" id="UP000000214">
    <property type="component" value="Chromosome"/>
</dbReference>
<keyword evidence="1" id="KW-1133">Transmembrane helix</keyword>
<keyword evidence="1" id="KW-0472">Membrane</keyword>
<dbReference type="HOGENOM" id="CLU_078224_0_0_11"/>
<keyword evidence="2" id="KW-0732">Signal</keyword>
<sequence>MLRRAALPGALLYALAATPAWAAPSVQTQHLCSQSAAPCSIQMRPQQREGAAGSVMVTGRARTTVSVTIYQLAVTSGKATGITALGKPIDVHTNDQGYGSVSIAFPANNPNQDAGWILAAPSDISWDPAQIVGSVASYASRRPTILGDGYGPRKPVGQPLDLHITNAINGTRFAVEYLADDGAWHGVSTGTFSPVQASDGITHVSYTVPQGLQSQPYQFRLFNITDPSAVAQQWAVTPAVTAPTQPRTPKLTIPKLGAAVGGAEVAGHHSSTPVIASVGALAGLSAAGVIAWPALALRRRRNQYGRWTA</sequence>
<feature type="transmembrane region" description="Helical" evidence="1">
    <location>
        <begin position="274"/>
        <end position="297"/>
    </location>
</feature>
<reference evidence="3 4" key="1">
    <citation type="journal article" date="2012" name="BMC Genomics">
        <title>The genome sequence of Propionibacterium acidipropionici provides insights into its biotechnological and industrial potential.</title>
        <authorList>
            <person name="Parizzi L.P."/>
            <person name="Grassi M.C."/>
            <person name="Llerena L.A."/>
            <person name="Carazzolle M.F."/>
            <person name="Queiroz V.L."/>
            <person name="Lunardi I."/>
            <person name="Zeidler A.F."/>
            <person name="Teixeira P.J."/>
            <person name="Mieczkowski P."/>
            <person name="Rincones J."/>
            <person name="Pereira G.A."/>
        </authorList>
    </citation>
    <scope>NUCLEOTIDE SEQUENCE [LARGE SCALE GENOMIC DNA]</scope>
    <source>
        <strain evidence="4">ATCC 4875 / DSM 20272 / JCM 6432 / NBRC 12425 / NCIMB 8070</strain>
    </source>
</reference>
<protein>
    <submittedName>
        <fullName evidence="3">Uncharacterized protein</fullName>
    </submittedName>
</protein>
<dbReference type="PATRIC" id="fig|1171373.8.peg.55"/>
<dbReference type="EMBL" id="CP003493">
    <property type="protein sequence ID" value="AFV87908.1"/>
    <property type="molecule type" value="Genomic_DNA"/>
</dbReference>
<feature type="chain" id="PRO_5003910143" evidence="2">
    <location>
        <begin position="23"/>
        <end position="309"/>
    </location>
</feature>
<feature type="signal peptide" evidence="2">
    <location>
        <begin position="1"/>
        <end position="22"/>
    </location>
</feature>
<dbReference type="KEGG" id="pbo:PACID_00570"/>
<proteinExistence type="predicted"/>
<accession>K7RST1</accession>
<evidence type="ECO:0000313" key="4">
    <source>
        <dbReference type="Proteomes" id="UP000000214"/>
    </source>
</evidence>
<keyword evidence="1" id="KW-0812">Transmembrane</keyword>
<dbReference type="STRING" id="1171373.PACID_00570"/>
<evidence type="ECO:0000313" key="3">
    <source>
        <dbReference type="EMBL" id="AFV87908.1"/>
    </source>
</evidence>
<name>K7RST1_ACIA4</name>
<evidence type="ECO:0000256" key="1">
    <source>
        <dbReference type="SAM" id="Phobius"/>
    </source>
</evidence>